<protein>
    <submittedName>
        <fullName evidence="1">Uncharacterized protein</fullName>
    </submittedName>
</protein>
<dbReference type="AlphaFoldDB" id="A0A564ZE75"/>
<accession>A0A564ZE75</accession>
<evidence type="ECO:0000313" key="2">
    <source>
        <dbReference type="Proteomes" id="UP000321570"/>
    </source>
</evidence>
<evidence type="ECO:0000313" key="1">
    <source>
        <dbReference type="EMBL" id="VUZ57801.1"/>
    </source>
</evidence>
<proteinExistence type="predicted"/>
<dbReference type="EMBL" id="CABIJS010000719">
    <property type="protein sequence ID" value="VUZ57801.1"/>
    <property type="molecule type" value="Genomic_DNA"/>
</dbReference>
<reference evidence="1 2" key="1">
    <citation type="submission" date="2019-07" db="EMBL/GenBank/DDBJ databases">
        <authorList>
            <person name="Jastrzebski P J."/>
            <person name="Paukszto L."/>
            <person name="Jastrzebski P J."/>
        </authorList>
    </citation>
    <scope>NUCLEOTIDE SEQUENCE [LARGE SCALE GENOMIC DNA]</scope>
    <source>
        <strain evidence="1 2">WMS-il1</strain>
    </source>
</reference>
<keyword evidence="2" id="KW-1185">Reference proteome</keyword>
<gene>
    <name evidence="1" type="ORF">WMSIL1_LOCUS15090</name>
</gene>
<organism evidence="1 2">
    <name type="scientific">Hymenolepis diminuta</name>
    <name type="common">Rat tapeworm</name>
    <dbReference type="NCBI Taxonomy" id="6216"/>
    <lineage>
        <taxon>Eukaryota</taxon>
        <taxon>Metazoa</taxon>
        <taxon>Spiralia</taxon>
        <taxon>Lophotrochozoa</taxon>
        <taxon>Platyhelminthes</taxon>
        <taxon>Cestoda</taxon>
        <taxon>Eucestoda</taxon>
        <taxon>Cyclophyllidea</taxon>
        <taxon>Hymenolepididae</taxon>
        <taxon>Hymenolepis</taxon>
    </lineage>
</organism>
<sequence>MPHFGECGNLTVDKKNDLVMYNAALFKTNKMYETYALSNDLSIISVTLDWYETGEAPEVKVSGIHKEKQKCKVVWYDNSTPLIK</sequence>
<dbReference type="Proteomes" id="UP000321570">
    <property type="component" value="Unassembled WGS sequence"/>
</dbReference>
<name>A0A564ZE75_HYMDI</name>